<keyword evidence="2" id="KW-1185">Reference proteome</keyword>
<sequence>MSPIYLTIEFLKKHFIQGFKWLTFESKNTEWDNTRQDLAKGLSFLKNKIIWAFHPSTKAHVSQINLLKVLENRFKSEAVKIRFLVFGLNFPNQKFTPVSTYARQQGFLEIIK</sequence>
<dbReference type="EMBL" id="REGN01004330">
    <property type="protein sequence ID" value="RNA17981.1"/>
    <property type="molecule type" value="Genomic_DNA"/>
</dbReference>
<evidence type="ECO:0000313" key="1">
    <source>
        <dbReference type="EMBL" id="RNA17981.1"/>
    </source>
</evidence>
<organism evidence="1 2">
    <name type="scientific">Brachionus plicatilis</name>
    <name type="common">Marine rotifer</name>
    <name type="synonym">Brachionus muelleri</name>
    <dbReference type="NCBI Taxonomy" id="10195"/>
    <lineage>
        <taxon>Eukaryota</taxon>
        <taxon>Metazoa</taxon>
        <taxon>Spiralia</taxon>
        <taxon>Gnathifera</taxon>
        <taxon>Rotifera</taxon>
        <taxon>Eurotatoria</taxon>
        <taxon>Monogononta</taxon>
        <taxon>Pseudotrocha</taxon>
        <taxon>Ploima</taxon>
        <taxon>Brachionidae</taxon>
        <taxon>Brachionus</taxon>
    </lineage>
</organism>
<accession>A0A3M7R3N0</accession>
<comment type="caution">
    <text evidence="1">The sequence shown here is derived from an EMBL/GenBank/DDBJ whole genome shotgun (WGS) entry which is preliminary data.</text>
</comment>
<name>A0A3M7R3N0_BRAPC</name>
<proteinExistence type="predicted"/>
<reference evidence="1 2" key="1">
    <citation type="journal article" date="2018" name="Sci. Rep.">
        <title>Genomic signatures of local adaptation to the degree of environmental predictability in rotifers.</title>
        <authorList>
            <person name="Franch-Gras L."/>
            <person name="Hahn C."/>
            <person name="Garcia-Roger E.M."/>
            <person name="Carmona M.J."/>
            <person name="Serra M."/>
            <person name="Gomez A."/>
        </authorList>
    </citation>
    <scope>NUCLEOTIDE SEQUENCE [LARGE SCALE GENOMIC DNA]</scope>
    <source>
        <strain evidence="1">HYR1</strain>
    </source>
</reference>
<evidence type="ECO:0000313" key="2">
    <source>
        <dbReference type="Proteomes" id="UP000276133"/>
    </source>
</evidence>
<dbReference type="Proteomes" id="UP000276133">
    <property type="component" value="Unassembled WGS sequence"/>
</dbReference>
<gene>
    <name evidence="1" type="ORF">BpHYR1_028486</name>
</gene>
<dbReference type="AlphaFoldDB" id="A0A3M7R3N0"/>
<protein>
    <submittedName>
        <fullName evidence="1">Uncharacterized protein</fullName>
    </submittedName>
</protein>